<gene>
    <name evidence="1" type="ORF">ECRASSUSDP1_LOCUS5871</name>
</gene>
<sequence length="67" mass="7880">MSFGFWTKFSQNLVQSKAPGNMTIDSLTRLKRRLKSEFCPKCKILDFSLKNDKENPIYTLFAGVYYY</sequence>
<evidence type="ECO:0000313" key="2">
    <source>
        <dbReference type="Proteomes" id="UP001295684"/>
    </source>
</evidence>
<protein>
    <submittedName>
        <fullName evidence="1">Uncharacterized protein</fullName>
    </submittedName>
</protein>
<keyword evidence="2" id="KW-1185">Reference proteome</keyword>
<dbReference type="AlphaFoldDB" id="A0AAD1U8Z5"/>
<evidence type="ECO:0000313" key="1">
    <source>
        <dbReference type="EMBL" id="CAI2364527.1"/>
    </source>
</evidence>
<proteinExistence type="predicted"/>
<comment type="caution">
    <text evidence="1">The sequence shown here is derived from an EMBL/GenBank/DDBJ whole genome shotgun (WGS) entry which is preliminary data.</text>
</comment>
<name>A0AAD1U8Z5_EUPCR</name>
<organism evidence="1 2">
    <name type="scientific">Euplotes crassus</name>
    <dbReference type="NCBI Taxonomy" id="5936"/>
    <lineage>
        <taxon>Eukaryota</taxon>
        <taxon>Sar</taxon>
        <taxon>Alveolata</taxon>
        <taxon>Ciliophora</taxon>
        <taxon>Intramacronucleata</taxon>
        <taxon>Spirotrichea</taxon>
        <taxon>Hypotrichia</taxon>
        <taxon>Euplotida</taxon>
        <taxon>Euplotidae</taxon>
        <taxon>Moneuplotes</taxon>
    </lineage>
</organism>
<accession>A0AAD1U8Z5</accession>
<reference evidence="1" key="1">
    <citation type="submission" date="2023-07" db="EMBL/GenBank/DDBJ databases">
        <authorList>
            <consortium name="AG Swart"/>
            <person name="Singh M."/>
            <person name="Singh A."/>
            <person name="Seah K."/>
            <person name="Emmerich C."/>
        </authorList>
    </citation>
    <scope>NUCLEOTIDE SEQUENCE</scope>
    <source>
        <strain evidence="1">DP1</strain>
    </source>
</reference>
<dbReference type="EMBL" id="CAMPGE010005682">
    <property type="protein sequence ID" value="CAI2364527.1"/>
    <property type="molecule type" value="Genomic_DNA"/>
</dbReference>
<dbReference type="Proteomes" id="UP001295684">
    <property type="component" value="Unassembled WGS sequence"/>
</dbReference>